<proteinExistence type="predicted"/>
<dbReference type="Proteomes" id="UP001157353">
    <property type="component" value="Unassembled WGS sequence"/>
</dbReference>
<evidence type="ECO:0000256" key="2">
    <source>
        <dbReference type="ARBA" id="ARBA00022692"/>
    </source>
</evidence>
<feature type="transmembrane region" description="Helical" evidence="5">
    <location>
        <begin position="153"/>
        <end position="170"/>
    </location>
</feature>
<feature type="transmembrane region" description="Helical" evidence="5">
    <location>
        <begin position="14"/>
        <end position="35"/>
    </location>
</feature>
<evidence type="ECO:0000256" key="5">
    <source>
        <dbReference type="SAM" id="Phobius"/>
    </source>
</evidence>
<evidence type="ECO:0000256" key="1">
    <source>
        <dbReference type="ARBA" id="ARBA00004141"/>
    </source>
</evidence>
<keyword evidence="2 5" id="KW-0812">Transmembrane</keyword>
<dbReference type="RefSeq" id="WP_284205198.1">
    <property type="nucleotide sequence ID" value="NZ_BSPQ01000018.1"/>
</dbReference>
<evidence type="ECO:0000313" key="8">
    <source>
        <dbReference type="Proteomes" id="UP001157353"/>
    </source>
</evidence>
<feature type="transmembrane region" description="Helical" evidence="5">
    <location>
        <begin position="86"/>
        <end position="107"/>
    </location>
</feature>
<comment type="subcellular location">
    <subcellularLocation>
        <location evidence="1">Membrane</location>
        <topology evidence="1">Multi-pass membrane protein</topology>
    </subcellularLocation>
</comment>
<dbReference type="Gene3D" id="1.20.1510.10">
    <property type="entry name" value="Cation efflux protein transmembrane domain"/>
    <property type="match status" value="1"/>
</dbReference>
<keyword evidence="3 5" id="KW-1133">Transmembrane helix</keyword>
<sequence length="220" mass="23602">MVTQSVRIKKERHLLLFSSLIALLFALTGISLGWWMGSLVILFDGAYSFFSLALTLVSLAAAAYINRPTNTANPAFVENAVIAFKGAVITLMCLFSLYSALVALFSGGQEVDANIALIFAVVNVVGCTLSYLVMKRGAAKINSPLVDAESKQWVMDAIISGAVLVGFLLAKGLTLTAYSAYAVYADPIMVVIASLYFVAIPVKMTFTALKQLQTLQLKTV</sequence>
<feature type="transmembrane region" description="Helical" evidence="5">
    <location>
        <begin position="47"/>
        <end position="65"/>
    </location>
</feature>
<name>A0ABQ6E410_9GAMM</name>
<dbReference type="InterPro" id="IPR058533">
    <property type="entry name" value="Cation_efflux_TM"/>
</dbReference>
<accession>A0ABQ6E410</accession>
<comment type="caution">
    <text evidence="7">The sequence shown here is derived from an EMBL/GenBank/DDBJ whole genome shotgun (WGS) entry which is preliminary data.</text>
</comment>
<evidence type="ECO:0000256" key="4">
    <source>
        <dbReference type="ARBA" id="ARBA00023136"/>
    </source>
</evidence>
<evidence type="ECO:0000259" key="6">
    <source>
        <dbReference type="Pfam" id="PF01545"/>
    </source>
</evidence>
<protein>
    <submittedName>
        <fullName evidence="7">Cobalt-zinc-cadmium resistance protein</fullName>
    </submittedName>
</protein>
<evidence type="ECO:0000313" key="7">
    <source>
        <dbReference type="EMBL" id="GLS92102.1"/>
    </source>
</evidence>
<feature type="transmembrane region" description="Helical" evidence="5">
    <location>
        <begin position="182"/>
        <end position="202"/>
    </location>
</feature>
<keyword evidence="4 5" id="KW-0472">Membrane</keyword>
<gene>
    <name evidence="7" type="ORF">GCM10007916_31720</name>
</gene>
<evidence type="ECO:0000256" key="3">
    <source>
        <dbReference type="ARBA" id="ARBA00022989"/>
    </source>
</evidence>
<dbReference type="InterPro" id="IPR027469">
    <property type="entry name" value="Cation_efflux_TMD_sf"/>
</dbReference>
<dbReference type="Pfam" id="PF01545">
    <property type="entry name" value="Cation_efflux"/>
    <property type="match status" value="1"/>
</dbReference>
<organism evidence="7 8">
    <name type="scientific">Psychromonas marina</name>
    <dbReference type="NCBI Taxonomy" id="88364"/>
    <lineage>
        <taxon>Bacteria</taxon>
        <taxon>Pseudomonadati</taxon>
        <taxon>Pseudomonadota</taxon>
        <taxon>Gammaproteobacteria</taxon>
        <taxon>Alteromonadales</taxon>
        <taxon>Psychromonadaceae</taxon>
        <taxon>Psychromonas</taxon>
    </lineage>
</organism>
<reference evidence="8" key="1">
    <citation type="journal article" date="2019" name="Int. J. Syst. Evol. Microbiol.">
        <title>The Global Catalogue of Microorganisms (GCM) 10K type strain sequencing project: providing services to taxonomists for standard genome sequencing and annotation.</title>
        <authorList>
            <consortium name="The Broad Institute Genomics Platform"/>
            <consortium name="The Broad Institute Genome Sequencing Center for Infectious Disease"/>
            <person name="Wu L."/>
            <person name="Ma J."/>
        </authorList>
    </citation>
    <scope>NUCLEOTIDE SEQUENCE [LARGE SCALE GENOMIC DNA]</scope>
    <source>
        <strain evidence="8">NBRC 103166</strain>
    </source>
</reference>
<dbReference type="EMBL" id="BSPQ01000018">
    <property type="protein sequence ID" value="GLS92102.1"/>
    <property type="molecule type" value="Genomic_DNA"/>
</dbReference>
<dbReference type="SUPFAM" id="SSF161111">
    <property type="entry name" value="Cation efflux protein transmembrane domain-like"/>
    <property type="match status" value="1"/>
</dbReference>
<keyword evidence="8" id="KW-1185">Reference proteome</keyword>
<feature type="domain" description="Cation efflux protein transmembrane" evidence="6">
    <location>
        <begin position="16"/>
        <end position="212"/>
    </location>
</feature>
<feature type="transmembrane region" description="Helical" evidence="5">
    <location>
        <begin position="113"/>
        <end position="133"/>
    </location>
</feature>